<feature type="region of interest" description="Disordered" evidence="1">
    <location>
        <begin position="617"/>
        <end position="691"/>
    </location>
</feature>
<feature type="compositionally biased region" description="Polar residues" evidence="1">
    <location>
        <begin position="644"/>
        <end position="674"/>
    </location>
</feature>
<dbReference type="SMART" id="SM00510">
    <property type="entry name" value="TFS2M"/>
    <property type="match status" value="1"/>
</dbReference>
<dbReference type="Proteomes" id="UP001165190">
    <property type="component" value="Unassembled WGS sequence"/>
</dbReference>
<dbReference type="EMBL" id="BSYR01000024">
    <property type="protein sequence ID" value="GMI92839.1"/>
    <property type="molecule type" value="Genomic_DNA"/>
</dbReference>
<feature type="compositionally biased region" description="Basic and acidic residues" evidence="1">
    <location>
        <begin position="541"/>
        <end position="569"/>
    </location>
</feature>
<proteinExistence type="predicted"/>
<feature type="compositionally biased region" description="Basic and acidic residues" evidence="1">
    <location>
        <begin position="1089"/>
        <end position="1099"/>
    </location>
</feature>
<dbReference type="GO" id="GO:0006351">
    <property type="term" value="P:DNA-templated transcription"/>
    <property type="evidence" value="ECO:0007669"/>
    <property type="project" value="InterPro"/>
</dbReference>
<dbReference type="PANTHER" id="PTHR11477">
    <property type="entry name" value="TRANSCRIPTION FACTOR S-II ZINC FINGER DOMAIN-CONTAINING PROTEIN"/>
    <property type="match status" value="1"/>
</dbReference>
<feature type="compositionally biased region" description="Low complexity" evidence="1">
    <location>
        <begin position="938"/>
        <end position="950"/>
    </location>
</feature>
<dbReference type="Pfam" id="PF07744">
    <property type="entry name" value="SPOC"/>
    <property type="match status" value="1"/>
</dbReference>
<dbReference type="PANTHER" id="PTHR11477:SF20">
    <property type="entry name" value="SPOC DOMAIN _ TRANSCRIPTION ELONGATION FACTOR S-II PROTEIN"/>
    <property type="match status" value="1"/>
</dbReference>
<name>A0A9W7M9Z9_HIBTR</name>
<accession>A0A9W7M9Z9</accession>
<feature type="compositionally biased region" description="Polar residues" evidence="1">
    <location>
        <begin position="524"/>
        <end position="538"/>
    </location>
</feature>
<dbReference type="Pfam" id="PF07500">
    <property type="entry name" value="TFIIS_M"/>
    <property type="match status" value="1"/>
</dbReference>
<sequence length="1099" mass="119850">MSNDLVSQQLSMSGSQMAQLEPISGKLDAPMSMGLMRFGANESLQHQIPTNMPIGLMGSVSNALRSQFASAPTHQGGNTESQTYTQLPQQQQGGDIGSQTLTQLPQQQQGGNIGSQTYTQLPQQHLMSDNQVGEIIPAMLDSPRQYQLPTLNKRKAPMEPISPNSIPQKLSFPNKRVAQMEHRPWLQPMPAPSKRPVQMQTVSNSPGSQPSPATNKKAVPNKSGSSASRNQPAQMRPSPRVQTESFESVRSKMRENLAGALALVSQKQGENATVEKKSNGEAAGSPGKREEGSHPADSSSGNSDVVCSIPTELQGTLLPNRGCSADGNNNDTTQTLQYNGQQLQSSNLLLDEVVPFSDNIFARDELLQGNGLSWVLEPEIDVAKKKEFEINGKQIPDDEKMGKDDLEQSLPSPQELAYQIEAELFKLFGGVNKKYKEKGRSLLFNLKDRNNPELRERVVSGEIPPERLCSMSAEELASKELSQWRQAKAEELAQMVVLPDVQVDIRRLVRKTHKGEVQVEVEQTDSSAVEVSAGTSVIQRPKTDAKQASKKDKSVGKKDDSDAAGKKNNPEGPNLTITIPSSEGPDPMQGLMGEDELKDADFLPPIVSLDEFMQSLDSEPPFENLPGDAGKATSTSDKGDSEAVSDSKSSGRASQDPSDTVPNKPGNTDSSNLKSDSDVKRNDNPTKKESVVSVSPLKGECVWEGMLQLNISSMTSVICIFKSGEKATTKDWPGLLEIKGRVRLDAFEKFLQELPMSRSRAVMVVHVVCKEGSTESDRGSLLEAADSYILDGRVGFAEASSGVEIYFCPPYAKTLERLTKILPKDQLQALNAIDNGLIGVVVWRRAQLISPNSASHHKYTSKKQHFTSSTSTPWRPHEKDDAITNTIANFPSKPTSVSVTRVGPPLHSVPPPDDDDDDDVPPGFGPSASRVEDDLPEFNFSGGSNPSGPSYPTAYQSRRVGMTSSHLRSQTSSRPVDQMRELIQKYGQPNSNNGPVAVPMQRWNDDDDDDIPEWQPQTSLQPPQSKVRSFQQAMHAPHQLPHQTLPAMHVQGQHGNWWVPPPASPSPGQPFVNGPQIYGTTVGTGQPPWRKDAPHSRGF</sequence>
<feature type="compositionally biased region" description="Polar residues" evidence="1">
    <location>
        <begin position="883"/>
        <end position="899"/>
    </location>
</feature>
<feature type="region of interest" description="Disordered" evidence="1">
    <location>
        <begin position="986"/>
        <end position="1023"/>
    </location>
</feature>
<organism evidence="3 4">
    <name type="scientific">Hibiscus trionum</name>
    <name type="common">Flower of an hour</name>
    <dbReference type="NCBI Taxonomy" id="183268"/>
    <lineage>
        <taxon>Eukaryota</taxon>
        <taxon>Viridiplantae</taxon>
        <taxon>Streptophyta</taxon>
        <taxon>Embryophyta</taxon>
        <taxon>Tracheophyta</taxon>
        <taxon>Spermatophyta</taxon>
        <taxon>Magnoliopsida</taxon>
        <taxon>eudicotyledons</taxon>
        <taxon>Gunneridae</taxon>
        <taxon>Pentapetalae</taxon>
        <taxon>rosids</taxon>
        <taxon>malvids</taxon>
        <taxon>Malvales</taxon>
        <taxon>Malvaceae</taxon>
        <taxon>Malvoideae</taxon>
        <taxon>Hibiscus</taxon>
    </lineage>
</organism>
<protein>
    <recommendedName>
        <fullName evidence="2">TFIIS central domain-containing protein</fullName>
    </recommendedName>
</protein>
<feature type="region of interest" description="Disordered" evidence="1">
    <location>
        <begin position="1061"/>
        <end position="1099"/>
    </location>
</feature>
<feature type="compositionally biased region" description="Basic and acidic residues" evidence="1">
    <location>
        <begin position="675"/>
        <end position="690"/>
    </location>
</feature>
<dbReference type="InterPro" id="IPR036575">
    <property type="entry name" value="TFIIS_cen_dom_sf"/>
</dbReference>
<evidence type="ECO:0000313" key="4">
    <source>
        <dbReference type="Proteomes" id="UP001165190"/>
    </source>
</evidence>
<dbReference type="Gene3D" id="1.10.472.30">
    <property type="entry name" value="Transcription elongation factor S-II, central domain"/>
    <property type="match status" value="1"/>
</dbReference>
<dbReference type="InterPro" id="IPR003618">
    <property type="entry name" value="TFIIS_cen_dom"/>
</dbReference>
<dbReference type="AlphaFoldDB" id="A0A9W7M9Z9"/>
<feature type="compositionally biased region" description="Polar residues" evidence="1">
    <location>
        <begin position="198"/>
        <end position="214"/>
    </location>
</feature>
<evidence type="ECO:0000259" key="2">
    <source>
        <dbReference type="PROSITE" id="PS51321"/>
    </source>
</evidence>
<feature type="compositionally biased region" description="Polar residues" evidence="1">
    <location>
        <begin position="222"/>
        <end position="233"/>
    </location>
</feature>
<dbReference type="InterPro" id="IPR012921">
    <property type="entry name" value="SPOC_C"/>
</dbReference>
<keyword evidence="4" id="KW-1185">Reference proteome</keyword>
<gene>
    <name evidence="3" type="ORF">HRI_002953200</name>
</gene>
<dbReference type="GO" id="GO:0005634">
    <property type="term" value="C:nucleus"/>
    <property type="evidence" value="ECO:0007669"/>
    <property type="project" value="TreeGrafter"/>
</dbReference>
<evidence type="ECO:0000313" key="3">
    <source>
        <dbReference type="EMBL" id="GMI92839.1"/>
    </source>
</evidence>
<feature type="compositionally biased region" description="Basic residues" evidence="1">
    <location>
        <begin position="855"/>
        <end position="865"/>
    </location>
</feature>
<dbReference type="SUPFAM" id="SSF46942">
    <property type="entry name" value="Elongation factor TFIIS domain 2"/>
    <property type="match status" value="1"/>
</dbReference>
<dbReference type="PROSITE" id="PS51321">
    <property type="entry name" value="TFIIS_CENTRAL"/>
    <property type="match status" value="1"/>
</dbReference>
<reference evidence="3" key="1">
    <citation type="submission" date="2023-05" db="EMBL/GenBank/DDBJ databases">
        <title>Genome and transcriptome analyses reveal genes involved in the formation of fine ridges on petal epidermal cells in Hibiscus trionum.</title>
        <authorList>
            <person name="Koshimizu S."/>
            <person name="Masuda S."/>
            <person name="Ishii T."/>
            <person name="Shirasu K."/>
            <person name="Hoshino A."/>
            <person name="Arita M."/>
        </authorList>
    </citation>
    <scope>NUCLEOTIDE SEQUENCE</scope>
    <source>
        <strain evidence="3">Hamamatsu line</strain>
    </source>
</reference>
<feature type="region of interest" description="Disordered" evidence="1">
    <location>
        <begin position="264"/>
        <end position="307"/>
    </location>
</feature>
<feature type="domain" description="TFIIS central" evidence="2">
    <location>
        <begin position="383"/>
        <end position="504"/>
    </location>
</feature>
<dbReference type="CDD" id="cd21538">
    <property type="entry name" value="SPOC_TFIIS"/>
    <property type="match status" value="1"/>
</dbReference>
<dbReference type="OrthoDB" id="1884872at2759"/>
<evidence type="ECO:0000256" key="1">
    <source>
        <dbReference type="SAM" id="MobiDB-lite"/>
    </source>
</evidence>
<feature type="region of interest" description="Disordered" evidence="1">
    <location>
        <begin position="520"/>
        <end position="605"/>
    </location>
</feature>
<feature type="region of interest" description="Disordered" evidence="1">
    <location>
        <begin position="186"/>
        <end position="248"/>
    </location>
</feature>
<feature type="region of interest" description="Disordered" evidence="1">
    <location>
        <begin position="853"/>
        <end position="955"/>
    </location>
</feature>
<feature type="compositionally biased region" description="Polar residues" evidence="1">
    <location>
        <begin position="296"/>
        <end position="305"/>
    </location>
</feature>
<comment type="caution">
    <text evidence="3">The sequence shown here is derived from an EMBL/GenBank/DDBJ whole genome shotgun (WGS) entry which is preliminary data.</text>
</comment>